<keyword evidence="2" id="KW-1185">Reference proteome</keyword>
<dbReference type="AlphaFoldDB" id="A0A1R3KQW8"/>
<dbReference type="Proteomes" id="UP000187203">
    <property type="component" value="Unassembled WGS sequence"/>
</dbReference>
<proteinExistence type="predicted"/>
<reference evidence="2" key="1">
    <citation type="submission" date="2013-09" db="EMBL/GenBank/DDBJ databases">
        <title>Corchorus olitorius genome sequencing.</title>
        <authorList>
            <person name="Alam M."/>
            <person name="Haque M.S."/>
            <person name="Islam M.S."/>
            <person name="Emdad E.M."/>
            <person name="Islam M.M."/>
            <person name="Ahmed B."/>
            <person name="Halim A."/>
            <person name="Hossen Q.M.M."/>
            <person name="Hossain M.Z."/>
            <person name="Ahmed R."/>
            <person name="Khan M.M."/>
            <person name="Islam R."/>
            <person name="Rashid M.M."/>
            <person name="Khan S.A."/>
            <person name="Rahman M.S."/>
            <person name="Alam M."/>
            <person name="Yahiya A.S."/>
            <person name="Khan M.S."/>
            <person name="Azam M.S."/>
            <person name="Haque T."/>
            <person name="Lashkar M.Z.H."/>
            <person name="Akhand A.I."/>
            <person name="Morshed G."/>
            <person name="Roy S."/>
            <person name="Uddin K.S."/>
            <person name="Rabeya T."/>
            <person name="Hossain A.S."/>
            <person name="Chowdhury A."/>
            <person name="Snigdha A.R."/>
            <person name="Mortoza M.S."/>
            <person name="Matin S.A."/>
            <person name="Hoque S.M.E."/>
            <person name="Islam M.K."/>
            <person name="Roy D.K."/>
            <person name="Haider R."/>
            <person name="Moosa M.M."/>
            <person name="Elias S.M."/>
            <person name="Hasan A.M."/>
            <person name="Jahan S."/>
            <person name="Shafiuddin M."/>
            <person name="Mahmood N."/>
            <person name="Shommy N.S."/>
        </authorList>
    </citation>
    <scope>NUCLEOTIDE SEQUENCE [LARGE SCALE GENOMIC DNA]</scope>
    <source>
        <strain evidence="2">cv. O-4</strain>
    </source>
</reference>
<accession>A0A1R3KQW8</accession>
<evidence type="ECO:0000313" key="2">
    <source>
        <dbReference type="Proteomes" id="UP000187203"/>
    </source>
</evidence>
<protein>
    <submittedName>
        <fullName evidence="1">Uncharacterized protein</fullName>
    </submittedName>
</protein>
<name>A0A1R3KQW8_9ROSI</name>
<sequence>MVKVPPVEPTRTLEESGAEFIGGPTWSPKIINERERKKVTQNEYAAEGNRKKSGEQRIGLGLNWIEEGDDMALDYWPIGAEICKLSRVRDRLGSGIEIG</sequence>
<gene>
    <name evidence="1" type="ORF">COLO4_05454</name>
</gene>
<comment type="caution">
    <text evidence="1">The sequence shown here is derived from an EMBL/GenBank/DDBJ whole genome shotgun (WGS) entry which is preliminary data.</text>
</comment>
<organism evidence="1 2">
    <name type="scientific">Corchorus olitorius</name>
    <dbReference type="NCBI Taxonomy" id="93759"/>
    <lineage>
        <taxon>Eukaryota</taxon>
        <taxon>Viridiplantae</taxon>
        <taxon>Streptophyta</taxon>
        <taxon>Embryophyta</taxon>
        <taxon>Tracheophyta</taxon>
        <taxon>Spermatophyta</taxon>
        <taxon>Magnoliopsida</taxon>
        <taxon>eudicotyledons</taxon>
        <taxon>Gunneridae</taxon>
        <taxon>Pentapetalae</taxon>
        <taxon>rosids</taxon>
        <taxon>malvids</taxon>
        <taxon>Malvales</taxon>
        <taxon>Malvaceae</taxon>
        <taxon>Grewioideae</taxon>
        <taxon>Apeibeae</taxon>
        <taxon>Corchorus</taxon>
    </lineage>
</organism>
<evidence type="ECO:0000313" key="1">
    <source>
        <dbReference type="EMBL" id="OMP09457.1"/>
    </source>
</evidence>
<dbReference type="EMBL" id="AWUE01012357">
    <property type="protein sequence ID" value="OMP09457.1"/>
    <property type="molecule type" value="Genomic_DNA"/>
</dbReference>